<dbReference type="Proteomes" id="UP000026915">
    <property type="component" value="Chromosome 9"/>
</dbReference>
<dbReference type="EMBL" id="CM001887">
    <property type="protein sequence ID" value="EOY32056.1"/>
    <property type="molecule type" value="Genomic_DNA"/>
</dbReference>
<dbReference type="AlphaFoldDB" id="A0A061GRA5"/>
<dbReference type="HOGENOM" id="CLU_2836433_0_0_1"/>
<name>A0A061GRA5_THECC</name>
<accession>A0A061GRA5</accession>
<gene>
    <name evidence="1" type="ORF">TCM_039490</name>
</gene>
<keyword evidence="2" id="KW-1185">Reference proteome</keyword>
<evidence type="ECO:0000313" key="2">
    <source>
        <dbReference type="Proteomes" id="UP000026915"/>
    </source>
</evidence>
<organism evidence="1 2">
    <name type="scientific">Theobroma cacao</name>
    <name type="common">Cacao</name>
    <name type="synonym">Cocoa</name>
    <dbReference type="NCBI Taxonomy" id="3641"/>
    <lineage>
        <taxon>Eukaryota</taxon>
        <taxon>Viridiplantae</taxon>
        <taxon>Streptophyta</taxon>
        <taxon>Embryophyta</taxon>
        <taxon>Tracheophyta</taxon>
        <taxon>Spermatophyta</taxon>
        <taxon>Magnoliopsida</taxon>
        <taxon>eudicotyledons</taxon>
        <taxon>Gunneridae</taxon>
        <taxon>Pentapetalae</taxon>
        <taxon>rosids</taxon>
        <taxon>malvids</taxon>
        <taxon>Malvales</taxon>
        <taxon>Malvaceae</taxon>
        <taxon>Byttnerioideae</taxon>
        <taxon>Theobroma</taxon>
    </lineage>
</organism>
<evidence type="ECO:0000313" key="1">
    <source>
        <dbReference type="EMBL" id="EOY32056.1"/>
    </source>
</evidence>
<proteinExistence type="predicted"/>
<sequence>MNGSTYPIHGKSTIHHNSKKSLLDNTHQQCVSQTFKLIFCSLTQSSYPTKRCANSVGMNVGNKIAI</sequence>
<protein>
    <submittedName>
        <fullName evidence="1">Uncharacterized protein</fullName>
    </submittedName>
</protein>
<dbReference type="InParanoid" id="A0A061GRA5"/>
<dbReference type="Gramene" id="EOY32056">
    <property type="protein sequence ID" value="EOY32056"/>
    <property type="gene ID" value="TCM_039490"/>
</dbReference>
<reference evidence="1 2" key="1">
    <citation type="journal article" date="2013" name="Genome Biol.">
        <title>The genome sequence of the most widely cultivated cacao type and its use to identify candidate genes regulating pod color.</title>
        <authorList>
            <person name="Motamayor J.C."/>
            <person name="Mockaitis K."/>
            <person name="Schmutz J."/>
            <person name="Haiminen N."/>
            <person name="Iii D.L."/>
            <person name="Cornejo O."/>
            <person name="Findley S.D."/>
            <person name="Zheng P."/>
            <person name="Utro F."/>
            <person name="Royaert S."/>
            <person name="Saski C."/>
            <person name="Jenkins J."/>
            <person name="Podicheti R."/>
            <person name="Zhao M."/>
            <person name="Scheffler B.E."/>
            <person name="Stack J.C."/>
            <person name="Feltus F.A."/>
            <person name="Mustiga G.M."/>
            <person name="Amores F."/>
            <person name="Phillips W."/>
            <person name="Marelli J.P."/>
            <person name="May G.D."/>
            <person name="Shapiro H."/>
            <person name="Ma J."/>
            <person name="Bustamante C.D."/>
            <person name="Schnell R.J."/>
            <person name="Main D."/>
            <person name="Gilbert D."/>
            <person name="Parida L."/>
            <person name="Kuhn D.N."/>
        </authorList>
    </citation>
    <scope>NUCLEOTIDE SEQUENCE [LARGE SCALE GENOMIC DNA]</scope>
    <source>
        <strain evidence="2">cv. Matina 1-6</strain>
    </source>
</reference>